<dbReference type="AlphaFoldDB" id="A0A6B8MFP3"/>
<keyword evidence="2" id="KW-0614">Plasmid</keyword>
<evidence type="ECO:0000313" key="3">
    <source>
        <dbReference type="Proteomes" id="UP000422569"/>
    </source>
</evidence>
<dbReference type="KEGG" id="mpar:F7D14_20430"/>
<sequence length="91" mass="9470">MFCAVFTSWAISAEAKSPLKPLTPGAPVEEQLKEHGDYTNAKGETVHAPAHSLLGAAPDGATAKCRDGEFSFSHSRSGTCSGHGGVGSWLR</sequence>
<protein>
    <submittedName>
        <fullName evidence="2">DUF3761 domain-containing protein</fullName>
    </submittedName>
</protein>
<organism evidence="2 3">
    <name type="scientific">Methylocystis parvus</name>
    <dbReference type="NCBI Taxonomy" id="134"/>
    <lineage>
        <taxon>Bacteria</taxon>
        <taxon>Pseudomonadati</taxon>
        <taxon>Pseudomonadota</taxon>
        <taxon>Alphaproteobacteria</taxon>
        <taxon>Hyphomicrobiales</taxon>
        <taxon>Methylocystaceae</taxon>
        <taxon>Methylocystis</taxon>
    </lineage>
</organism>
<feature type="region of interest" description="Disordered" evidence="1">
    <location>
        <begin position="71"/>
        <end position="91"/>
    </location>
</feature>
<feature type="compositionally biased region" description="Gly residues" evidence="1">
    <location>
        <begin position="81"/>
        <end position="91"/>
    </location>
</feature>
<geneLocation type="plasmid" evidence="2">
    <name>unnamed1</name>
</geneLocation>
<proteinExistence type="predicted"/>
<accession>A0A6B8MFP3</accession>
<dbReference type="EMBL" id="CP044332">
    <property type="protein sequence ID" value="QGN00004.1"/>
    <property type="molecule type" value="Genomic_DNA"/>
</dbReference>
<keyword evidence="3" id="KW-1185">Reference proteome</keyword>
<dbReference type="InterPro" id="IPR022236">
    <property type="entry name" value="DUF3761"/>
</dbReference>
<evidence type="ECO:0000313" key="2">
    <source>
        <dbReference type="EMBL" id="QGN00004.1"/>
    </source>
</evidence>
<dbReference type="Pfam" id="PF12587">
    <property type="entry name" value="DUF3761"/>
    <property type="match status" value="1"/>
</dbReference>
<evidence type="ECO:0000256" key="1">
    <source>
        <dbReference type="SAM" id="MobiDB-lite"/>
    </source>
</evidence>
<gene>
    <name evidence="2" type="ORF">F7D14_20430</name>
</gene>
<feature type="region of interest" description="Disordered" evidence="1">
    <location>
        <begin position="18"/>
        <end position="58"/>
    </location>
</feature>
<dbReference type="Proteomes" id="UP000422569">
    <property type="component" value="Plasmid unnamed1"/>
</dbReference>
<reference evidence="2 3" key="1">
    <citation type="submission" date="2019-09" db="EMBL/GenBank/DDBJ databases">
        <title>Isolation and complete genome sequencing of Methylocystis species.</title>
        <authorList>
            <person name="Rumah B.L."/>
            <person name="Stead C.E."/>
            <person name="Stevens B.C."/>
            <person name="Minton N.P."/>
            <person name="Grosse-Honebrink A."/>
            <person name="Zhang Y."/>
        </authorList>
    </citation>
    <scope>NUCLEOTIDE SEQUENCE [LARGE SCALE GENOMIC DNA]</scope>
    <source>
        <strain evidence="2 3">BRCS2</strain>
        <plasmid evidence="2 3">unnamed1</plasmid>
    </source>
</reference>
<name>A0A6B8MFP3_9HYPH</name>